<evidence type="ECO:0000313" key="7">
    <source>
        <dbReference type="EMBL" id="EMS45904.1"/>
    </source>
</evidence>
<name>M7ZCT3_TRIUA</name>
<dbReference type="Pfam" id="PF00481">
    <property type="entry name" value="PP2C"/>
    <property type="match status" value="1"/>
</dbReference>
<feature type="region of interest" description="Disordered" evidence="6">
    <location>
        <begin position="263"/>
        <end position="296"/>
    </location>
</feature>
<feature type="region of interest" description="Disordered" evidence="6">
    <location>
        <begin position="1"/>
        <end position="32"/>
    </location>
</feature>
<feature type="compositionally biased region" description="Basic and acidic residues" evidence="6">
    <location>
        <begin position="73"/>
        <end position="86"/>
    </location>
</feature>
<evidence type="ECO:0000256" key="5">
    <source>
        <dbReference type="ARBA" id="ARBA00048336"/>
    </source>
</evidence>
<dbReference type="GO" id="GO:0004722">
    <property type="term" value="F:protein serine/threonine phosphatase activity"/>
    <property type="evidence" value="ECO:0007669"/>
    <property type="project" value="UniProtKB-EC"/>
</dbReference>
<evidence type="ECO:0000256" key="4">
    <source>
        <dbReference type="ARBA" id="ARBA00047761"/>
    </source>
</evidence>
<dbReference type="STRING" id="4572.M7ZCT3"/>
<dbReference type="PANTHER" id="PTHR47992">
    <property type="entry name" value="PROTEIN PHOSPHATASE"/>
    <property type="match status" value="1"/>
</dbReference>
<reference evidence="7" key="1">
    <citation type="journal article" date="2013" name="Nature">
        <title>Draft genome of the wheat A-genome progenitor Triticum urartu.</title>
        <authorList>
            <person name="Ling H.Q."/>
            <person name="Zhao S."/>
            <person name="Liu D."/>
            <person name="Wang J."/>
            <person name="Sun H."/>
            <person name="Zhang C."/>
            <person name="Fan H."/>
            <person name="Li D."/>
            <person name="Dong L."/>
            <person name="Tao Y."/>
            <person name="Gao C."/>
            <person name="Wu H."/>
            <person name="Li Y."/>
            <person name="Cui Y."/>
            <person name="Guo X."/>
            <person name="Zheng S."/>
            <person name="Wang B."/>
            <person name="Yu K."/>
            <person name="Liang Q."/>
            <person name="Yang W."/>
            <person name="Lou X."/>
            <person name="Chen J."/>
            <person name="Feng M."/>
            <person name="Jian J."/>
            <person name="Zhang X."/>
            <person name="Luo G."/>
            <person name="Jiang Y."/>
            <person name="Liu J."/>
            <person name="Wang Z."/>
            <person name="Sha Y."/>
            <person name="Zhang B."/>
            <person name="Wu H."/>
            <person name="Tang D."/>
            <person name="Shen Q."/>
            <person name="Xue P."/>
            <person name="Zou S."/>
            <person name="Wang X."/>
            <person name="Liu X."/>
            <person name="Wang F."/>
            <person name="Yang Y."/>
            <person name="An X."/>
            <person name="Dong Z."/>
            <person name="Zhang K."/>
            <person name="Zhang X."/>
            <person name="Luo M.C."/>
            <person name="Dvorak J."/>
            <person name="Tong Y."/>
            <person name="Wang J."/>
            <person name="Yang H."/>
            <person name="Li Z."/>
            <person name="Wang D."/>
            <person name="Zhang A."/>
            <person name="Wang J."/>
        </authorList>
    </citation>
    <scope>NUCLEOTIDE SEQUENCE</scope>
</reference>
<organism evidence="7">
    <name type="scientific">Triticum urartu</name>
    <name type="common">Red wild einkorn</name>
    <name type="synonym">Crithodium urartu</name>
    <dbReference type="NCBI Taxonomy" id="4572"/>
    <lineage>
        <taxon>Eukaryota</taxon>
        <taxon>Viridiplantae</taxon>
        <taxon>Streptophyta</taxon>
        <taxon>Embryophyta</taxon>
        <taxon>Tracheophyta</taxon>
        <taxon>Spermatophyta</taxon>
        <taxon>Magnoliopsida</taxon>
        <taxon>Liliopsida</taxon>
        <taxon>Poales</taxon>
        <taxon>Poaceae</taxon>
        <taxon>BOP clade</taxon>
        <taxon>Pooideae</taxon>
        <taxon>Triticodae</taxon>
        <taxon>Triticeae</taxon>
        <taxon>Triticinae</taxon>
        <taxon>Triticum</taxon>
    </lineage>
</organism>
<evidence type="ECO:0000256" key="3">
    <source>
        <dbReference type="ARBA" id="ARBA00022912"/>
    </source>
</evidence>
<feature type="compositionally biased region" description="Basic and acidic residues" evidence="6">
    <location>
        <begin position="17"/>
        <end position="26"/>
    </location>
</feature>
<gene>
    <name evidence="7" type="ORF">TRIUR3_11731</name>
</gene>
<dbReference type="EC" id="3.1.3.16" evidence="1"/>
<feature type="compositionally biased region" description="Basic and acidic residues" evidence="6">
    <location>
        <begin position="270"/>
        <end position="294"/>
    </location>
</feature>
<dbReference type="InterPro" id="IPR015655">
    <property type="entry name" value="PP2C"/>
</dbReference>
<keyword evidence="2" id="KW-0378">Hydrolase</keyword>
<dbReference type="SMART" id="SM00332">
    <property type="entry name" value="PP2Cc"/>
    <property type="match status" value="1"/>
</dbReference>
<proteinExistence type="predicted"/>
<comment type="catalytic activity">
    <reaction evidence="5">
        <text>O-phospho-L-threonyl-[protein] + H2O = L-threonyl-[protein] + phosphate</text>
        <dbReference type="Rhea" id="RHEA:47004"/>
        <dbReference type="Rhea" id="RHEA-COMP:11060"/>
        <dbReference type="Rhea" id="RHEA-COMP:11605"/>
        <dbReference type="ChEBI" id="CHEBI:15377"/>
        <dbReference type="ChEBI" id="CHEBI:30013"/>
        <dbReference type="ChEBI" id="CHEBI:43474"/>
        <dbReference type="ChEBI" id="CHEBI:61977"/>
        <dbReference type="EC" id="3.1.3.16"/>
    </reaction>
</comment>
<keyword evidence="3" id="KW-0904">Protein phosphatase</keyword>
<evidence type="ECO:0000256" key="2">
    <source>
        <dbReference type="ARBA" id="ARBA00022801"/>
    </source>
</evidence>
<dbReference type="CDD" id="cd00143">
    <property type="entry name" value="PP2Cc"/>
    <property type="match status" value="1"/>
</dbReference>
<dbReference type="Gene3D" id="3.60.40.10">
    <property type="entry name" value="PPM-type phosphatase domain"/>
    <property type="match status" value="1"/>
</dbReference>
<dbReference type="EMBL" id="KD280499">
    <property type="protein sequence ID" value="EMS45904.1"/>
    <property type="molecule type" value="Genomic_DNA"/>
</dbReference>
<evidence type="ECO:0000256" key="6">
    <source>
        <dbReference type="SAM" id="MobiDB-lite"/>
    </source>
</evidence>
<dbReference type="eggNOG" id="KOG0698">
    <property type="taxonomic scope" value="Eukaryota"/>
</dbReference>
<protein>
    <recommendedName>
        <fullName evidence="1">protein-serine/threonine phosphatase</fullName>
        <ecNumber evidence="1">3.1.3.16</ecNumber>
    </recommendedName>
</protein>
<dbReference type="PROSITE" id="PS51746">
    <property type="entry name" value="PPM_2"/>
    <property type="match status" value="1"/>
</dbReference>
<accession>M7ZCT3</accession>
<dbReference type="InterPro" id="IPR036457">
    <property type="entry name" value="PPM-type-like_dom_sf"/>
</dbReference>
<dbReference type="InterPro" id="IPR001932">
    <property type="entry name" value="PPM-type_phosphatase-like_dom"/>
</dbReference>
<comment type="catalytic activity">
    <reaction evidence="4">
        <text>O-phospho-L-seryl-[protein] + H2O = L-seryl-[protein] + phosphate</text>
        <dbReference type="Rhea" id="RHEA:20629"/>
        <dbReference type="Rhea" id="RHEA-COMP:9863"/>
        <dbReference type="Rhea" id="RHEA-COMP:11604"/>
        <dbReference type="ChEBI" id="CHEBI:15377"/>
        <dbReference type="ChEBI" id="CHEBI:29999"/>
        <dbReference type="ChEBI" id="CHEBI:43474"/>
        <dbReference type="ChEBI" id="CHEBI:83421"/>
        <dbReference type="EC" id="3.1.3.16"/>
    </reaction>
</comment>
<sequence length="323" mass="34937">MAKEQSTAGRGTPPPPQEKDEDRSDSSDGGVDASVAGATALVALVLEEYVVLANCGISRAVISRGGEILQLTSEHRPNRPDEKQRVENGGGRVDESTNTVDEFLPTSRAFGSYLYKQYVIAEPEVTAVGRDPRDEFLILATAGLWDSVSPVEACRVVERKLRSRSRSAMEWGKAADNNTVSATVLAKELAQHAVRAGSTGNMLMLSTSSPTTTMDNVFVEPVSLPTAVVCGGRTGATHRYCHRRAQLGRQNVPKIKDMEERTAAEQWRAVTRDRSTAADERKVATEEGKGRHDPSSLSDKIYVVIRPSGSVLAMAQLPYPEGV</sequence>
<evidence type="ECO:0000256" key="1">
    <source>
        <dbReference type="ARBA" id="ARBA00013081"/>
    </source>
</evidence>
<dbReference type="AlphaFoldDB" id="M7ZCT3"/>
<dbReference type="SUPFAM" id="SSF81606">
    <property type="entry name" value="PP2C-like"/>
    <property type="match status" value="1"/>
</dbReference>
<feature type="region of interest" description="Disordered" evidence="6">
    <location>
        <begin position="72"/>
        <end position="98"/>
    </location>
</feature>